<dbReference type="PANTHER" id="PTHR17130:SF14">
    <property type="entry name" value="CYTOCHROME C OXIDASE ASSEMBLY PROTEIN COX16 HOMOLOG, MITOCHONDRIAL"/>
    <property type="match status" value="1"/>
</dbReference>
<dbReference type="GO" id="GO:0005743">
    <property type="term" value="C:mitochondrial inner membrane"/>
    <property type="evidence" value="ECO:0007669"/>
    <property type="project" value="UniProtKB-SubCell"/>
</dbReference>
<dbReference type="PANTHER" id="PTHR17130">
    <property type="entry name" value="MITOCHONDRIAL OUTER MEMBRANE PROTEIN 25"/>
    <property type="match status" value="1"/>
</dbReference>
<comment type="similarity">
    <text evidence="2">Belongs to the COX16 family.</text>
</comment>
<organism evidence="11 12">
    <name type="scientific">Plakobranchus ocellatus</name>
    <dbReference type="NCBI Taxonomy" id="259542"/>
    <lineage>
        <taxon>Eukaryota</taxon>
        <taxon>Metazoa</taxon>
        <taxon>Spiralia</taxon>
        <taxon>Lophotrochozoa</taxon>
        <taxon>Mollusca</taxon>
        <taxon>Gastropoda</taxon>
        <taxon>Heterobranchia</taxon>
        <taxon>Euthyneura</taxon>
        <taxon>Panpulmonata</taxon>
        <taxon>Sacoglossa</taxon>
        <taxon>Placobranchoidea</taxon>
        <taxon>Plakobranchidae</taxon>
        <taxon>Plakobranchus</taxon>
    </lineage>
</organism>
<dbReference type="AlphaFoldDB" id="A0AAV3ZTQ5"/>
<evidence type="ECO:0000256" key="4">
    <source>
        <dbReference type="ARBA" id="ARBA00022692"/>
    </source>
</evidence>
<feature type="compositionally biased region" description="Basic and acidic residues" evidence="9">
    <location>
        <begin position="92"/>
        <end position="107"/>
    </location>
</feature>
<evidence type="ECO:0000256" key="2">
    <source>
        <dbReference type="ARBA" id="ARBA00008370"/>
    </source>
</evidence>
<proteinExistence type="inferred from homology"/>
<evidence type="ECO:0000256" key="3">
    <source>
        <dbReference type="ARBA" id="ARBA00021814"/>
    </source>
</evidence>
<keyword evidence="4 10" id="KW-0812">Transmembrane</keyword>
<evidence type="ECO:0000313" key="11">
    <source>
        <dbReference type="EMBL" id="GFN97788.1"/>
    </source>
</evidence>
<name>A0AAV3ZTQ5_9GAST</name>
<dbReference type="Proteomes" id="UP000735302">
    <property type="component" value="Unassembled WGS sequence"/>
</dbReference>
<feature type="region of interest" description="Disordered" evidence="9">
    <location>
        <begin position="84"/>
        <end position="117"/>
    </location>
</feature>
<evidence type="ECO:0000256" key="6">
    <source>
        <dbReference type="ARBA" id="ARBA00022989"/>
    </source>
</evidence>
<accession>A0AAV3ZTQ5</accession>
<keyword evidence="6 10" id="KW-1133">Transmembrane helix</keyword>
<dbReference type="InterPro" id="IPR020164">
    <property type="entry name" value="Cyt_c_Oxase_assmbl_COX16"/>
</dbReference>
<keyword evidence="8 10" id="KW-0472">Membrane</keyword>
<evidence type="ECO:0000256" key="7">
    <source>
        <dbReference type="ARBA" id="ARBA00023128"/>
    </source>
</evidence>
<dbReference type="GO" id="GO:0033617">
    <property type="term" value="P:mitochondrial respiratory chain complex IV assembly"/>
    <property type="evidence" value="ECO:0007669"/>
    <property type="project" value="TreeGrafter"/>
</dbReference>
<evidence type="ECO:0000256" key="5">
    <source>
        <dbReference type="ARBA" id="ARBA00022792"/>
    </source>
</evidence>
<keyword evidence="7" id="KW-0496">Mitochondrion</keyword>
<evidence type="ECO:0000256" key="8">
    <source>
        <dbReference type="ARBA" id="ARBA00023136"/>
    </source>
</evidence>
<evidence type="ECO:0000313" key="12">
    <source>
        <dbReference type="Proteomes" id="UP000735302"/>
    </source>
</evidence>
<keyword evidence="12" id="KW-1185">Reference proteome</keyword>
<gene>
    <name evidence="11" type="ORF">PoB_002429400</name>
</gene>
<comment type="caution">
    <text evidence="11">The sequence shown here is derived from an EMBL/GenBank/DDBJ whole genome shotgun (WGS) entry which is preliminary data.</text>
</comment>
<dbReference type="Pfam" id="PF14138">
    <property type="entry name" value="COX16"/>
    <property type="match status" value="1"/>
</dbReference>
<comment type="subcellular location">
    <subcellularLocation>
        <location evidence="1">Mitochondrion inner membrane</location>
        <topology evidence="1">Single-pass membrane protein</topology>
    </subcellularLocation>
</comment>
<evidence type="ECO:0000256" key="10">
    <source>
        <dbReference type="SAM" id="Phobius"/>
    </source>
</evidence>
<dbReference type="EMBL" id="BLXT01002806">
    <property type="protein sequence ID" value="GFN97788.1"/>
    <property type="molecule type" value="Genomic_DNA"/>
</dbReference>
<keyword evidence="5" id="KW-0999">Mitochondrion inner membrane</keyword>
<reference evidence="11 12" key="1">
    <citation type="journal article" date="2021" name="Elife">
        <title>Chloroplast acquisition without the gene transfer in kleptoplastic sea slugs, Plakobranchus ocellatus.</title>
        <authorList>
            <person name="Maeda T."/>
            <person name="Takahashi S."/>
            <person name="Yoshida T."/>
            <person name="Shimamura S."/>
            <person name="Takaki Y."/>
            <person name="Nagai Y."/>
            <person name="Toyoda A."/>
            <person name="Suzuki Y."/>
            <person name="Arimoto A."/>
            <person name="Ishii H."/>
            <person name="Satoh N."/>
            <person name="Nishiyama T."/>
            <person name="Hasebe M."/>
            <person name="Maruyama T."/>
            <person name="Minagawa J."/>
            <person name="Obokata J."/>
            <person name="Shigenobu S."/>
        </authorList>
    </citation>
    <scope>NUCLEOTIDE SEQUENCE [LARGE SCALE GENOMIC DNA]</scope>
</reference>
<evidence type="ECO:0000256" key="9">
    <source>
        <dbReference type="SAM" id="MobiDB-lite"/>
    </source>
</evidence>
<protein>
    <recommendedName>
        <fullName evidence="3">Cytochrome c oxidase assembly protein COX16 homolog, mitochondrial</fullName>
    </recommendedName>
</protein>
<feature type="transmembrane region" description="Helical" evidence="10">
    <location>
        <begin position="20"/>
        <end position="39"/>
    </location>
</feature>
<evidence type="ECO:0000256" key="1">
    <source>
        <dbReference type="ARBA" id="ARBA00004434"/>
    </source>
</evidence>
<sequence length="117" mass="13552">MNKNNSSRLHRFLRSRFARTGVPFVIFIVGGSFFLKQFASVRYEFRKGKRLSKDEAESLGLKTADVQTVTQDLLKDIQKGDLDNWQNIRGPRPWEDSKTYQTEERAKIAQSQSQPQS</sequence>